<dbReference type="InterPro" id="IPR036291">
    <property type="entry name" value="NAD(P)-bd_dom_sf"/>
</dbReference>
<dbReference type="GO" id="GO:0004029">
    <property type="term" value="F:aldehyde dehydrogenase (NAD+) activity"/>
    <property type="evidence" value="ECO:0007669"/>
    <property type="project" value="TreeGrafter"/>
</dbReference>
<dbReference type="EMBL" id="FLUV01001595">
    <property type="protein sequence ID" value="SBW23496.1"/>
    <property type="molecule type" value="Genomic_DNA"/>
</dbReference>
<name>A0A1C3P110_9ACTN</name>
<sequence length="327" mass="34613">MRVLVTGGTGKVGNAVARAARLAGHEVRVLVRDTARAKAVLPHDLELVTGDVTDPSSLEPAVDRCDLVFNAMGLPEQWLPDESLFGRVNADGSANVARAAAAAGVRRMVHTSTIDVFDAPPGGRFEESRLAVTPRRTAYERSKQRAERAVLDASGDMEIVFANPATVYGPGPAGSASLEKLFRLVLRGLLPTVPPGGFGVVFTEGLAHGHLLAAERGRPGQRYIFCDEHATLMQLARTVVSVTGRGRAPLATMPVGVATAVAAAGEAVARVTHRPPLMARGQLQFLLWNAVPDSTKAQRELGWKPTPLDEGVRHTIAAARGPKAVQS</sequence>
<dbReference type="Pfam" id="PF01370">
    <property type="entry name" value="Epimerase"/>
    <property type="match status" value="1"/>
</dbReference>
<dbReference type="EC" id="1.1.1.219" evidence="2"/>
<dbReference type="Proteomes" id="UP000199013">
    <property type="component" value="Unassembled WGS sequence"/>
</dbReference>
<dbReference type="GO" id="GO:0045552">
    <property type="term" value="F:dihydroflavanol 4-reductase activity"/>
    <property type="evidence" value="ECO:0007669"/>
    <property type="project" value="UniProtKB-EC"/>
</dbReference>
<evidence type="ECO:0000313" key="3">
    <source>
        <dbReference type="Proteomes" id="UP000199013"/>
    </source>
</evidence>
<dbReference type="PANTHER" id="PTHR48079:SF6">
    <property type="entry name" value="NAD(P)-BINDING DOMAIN-CONTAINING PROTEIN-RELATED"/>
    <property type="match status" value="1"/>
</dbReference>
<accession>A0A1C3P110</accession>
<feature type="domain" description="NAD-dependent epimerase/dehydratase" evidence="1">
    <location>
        <begin position="3"/>
        <end position="186"/>
    </location>
</feature>
<organism evidence="2 3">
    <name type="scientific">Candidatus Protofrankia californiensis</name>
    <dbReference type="NCBI Taxonomy" id="1839754"/>
    <lineage>
        <taxon>Bacteria</taxon>
        <taxon>Bacillati</taxon>
        <taxon>Actinomycetota</taxon>
        <taxon>Actinomycetes</taxon>
        <taxon>Frankiales</taxon>
        <taxon>Frankiaceae</taxon>
        <taxon>Protofrankia</taxon>
    </lineage>
</organism>
<keyword evidence="3" id="KW-1185">Reference proteome</keyword>
<dbReference type="GO" id="GO:0005737">
    <property type="term" value="C:cytoplasm"/>
    <property type="evidence" value="ECO:0007669"/>
    <property type="project" value="TreeGrafter"/>
</dbReference>
<dbReference type="InterPro" id="IPR051783">
    <property type="entry name" value="NAD(P)-dependent_oxidoreduct"/>
</dbReference>
<dbReference type="Gene3D" id="3.40.50.720">
    <property type="entry name" value="NAD(P)-binding Rossmann-like Domain"/>
    <property type="match status" value="1"/>
</dbReference>
<dbReference type="SUPFAM" id="SSF51735">
    <property type="entry name" value="NAD(P)-binding Rossmann-fold domains"/>
    <property type="match status" value="1"/>
</dbReference>
<protein>
    <submittedName>
        <fullName evidence="2">Dihydroflavonol-4-reductase</fullName>
        <ecNumber evidence="2">1.1.1.219</ecNumber>
    </submittedName>
</protein>
<evidence type="ECO:0000313" key="2">
    <source>
        <dbReference type="EMBL" id="SBW23496.1"/>
    </source>
</evidence>
<dbReference type="PANTHER" id="PTHR48079">
    <property type="entry name" value="PROTEIN YEEZ"/>
    <property type="match status" value="1"/>
</dbReference>
<keyword evidence="2" id="KW-0560">Oxidoreductase</keyword>
<gene>
    <name evidence="2" type="ORF">FDG2_3801</name>
</gene>
<proteinExistence type="predicted"/>
<reference evidence="3" key="1">
    <citation type="submission" date="2016-02" db="EMBL/GenBank/DDBJ databases">
        <authorList>
            <person name="Wibberg D."/>
        </authorList>
    </citation>
    <scope>NUCLEOTIDE SEQUENCE [LARGE SCALE GENOMIC DNA]</scope>
</reference>
<dbReference type="InterPro" id="IPR001509">
    <property type="entry name" value="Epimerase_deHydtase"/>
</dbReference>
<dbReference type="AlphaFoldDB" id="A0A1C3P110"/>
<evidence type="ECO:0000259" key="1">
    <source>
        <dbReference type="Pfam" id="PF01370"/>
    </source>
</evidence>